<dbReference type="InterPro" id="IPR016181">
    <property type="entry name" value="Acyl_CoA_acyltransferase"/>
</dbReference>
<sequence>MLAAVPGGKDVVIRPVADEDVGRVADYLHRALNPRLDVEAWAAAIVPSWVGAGPNHGFMLLLANRVVGVNVAYYATREVAGETRTFCNVAALCVDEPHRLHTVRLIRALLRQPGLEFTDFSPSGNVVELDRRLGFRPLEHRTWLVANLPTPTRGTRVVTEPDEIARLLVGTDRQHFEDHRRALAAHHLVLVRGARTCYVVYRRDRRKGLPLFATILHVSDAGLFRSAYGAVAGHLLRRGAVASILESRVADVSPPLGRPFHQNRPKMVKSSAVDERDVDYLYSELTCVPW</sequence>
<organism evidence="1 2">
    <name type="scientific">Microlunatus flavus</name>
    <dbReference type="NCBI Taxonomy" id="1036181"/>
    <lineage>
        <taxon>Bacteria</taxon>
        <taxon>Bacillati</taxon>
        <taxon>Actinomycetota</taxon>
        <taxon>Actinomycetes</taxon>
        <taxon>Propionibacteriales</taxon>
        <taxon>Propionibacteriaceae</taxon>
        <taxon>Microlunatus</taxon>
    </lineage>
</organism>
<evidence type="ECO:0000313" key="1">
    <source>
        <dbReference type="EMBL" id="SEQ12492.1"/>
    </source>
</evidence>
<dbReference type="SUPFAM" id="SSF55729">
    <property type="entry name" value="Acyl-CoA N-acyltransferases (Nat)"/>
    <property type="match status" value="1"/>
</dbReference>
<evidence type="ECO:0008006" key="3">
    <source>
        <dbReference type="Google" id="ProtNLM"/>
    </source>
</evidence>
<proteinExistence type="predicted"/>
<gene>
    <name evidence="1" type="ORF">SAMN05421756_102532</name>
</gene>
<dbReference type="Proteomes" id="UP000198504">
    <property type="component" value="Unassembled WGS sequence"/>
</dbReference>
<protein>
    <recommendedName>
        <fullName evidence="3">N-acetyltransferase domain-containing protein</fullName>
    </recommendedName>
</protein>
<keyword evidence="2" id="KW-1185">Reference proteome</keyword>
<accession>A0A1H9DG57</accession>
<dbReference type="EMBL" id="FOFA01000002">
    <property type="protein sequence ID" value="SEQ12492.1"/>
    <property type="molecule type" value="Genomic_DNA"/>
</dbReference>
<reference evidence="2" key="1">
    <citation type="submission" date="2016-10" db="EMBL/GenBank/DDBJ databases">
        <authorList>
            <person name="Varghese N."/>
            <person name="Submissions S."/>
        </authorList>
    </citation>
    <scope>NUCLEOTIDE SEQUENCE [LARGE SCALE GENOMIC DNA]</scope>
    <source>
        <strain evidence="2">CGMCC 4.6856</strain>
    </source>
</reference>
<evidence type="ECO:0000313" key="2">
    <source>
        <dbReference type="Proteomes" id="UP000198504"/>
    </source>
</evidence>
<name>A0A1H9DG57_9ACTN</name>
<dbReference type="STRING" id="1036181.SAMN05421756_102532"/>
<dbReference type="AlphaFoldDB" id="A0A1H9DG57"/>